<proteinExistence type="predicted"/>
<dbReference type="PANTHER" id="PTHR39600:SF1">
    <property type="entry name" value="PEPTIDASE INHIBITOR I78 FAMILY PROTEIN"/>
    <property type="match status" value="1"/>
</dbReference>
<gene>
    <name evidence="1" type="ORF">BCR33DRAFT_721666</name>
</gene>
<dbReference type="InterPro" id="IPR021719">
    <property type="entry name" value="Prot_inh_I78"/>
</dbReference>
<organism evidence="1 2">
    <name type="scientific">Rhizoclosmatium globosum</name>
    <dbReference type="NCBI Taxonomy" id="329046"/>
    <lineage>
        <taxon>Eukaryota</taxon>
        <taxon>Fungi</taxon>
        <taxon>Fungi incertae sedis</taxon>
        <taxon>Chytridiomycota</taxon>
        <taxon>Chytridiomycota incertae sedis</taxon>
        <taxon>Chytridiomycetes</taxon>
        <taxon>Chytridiales</taxon>
        <taxon>Chytriomycetaceae</taxon>
        <taxon>Rhizoclosmatium</taxon>
    </lineage>
</organism>
<dbReference type="AlphaFoldDB" id="A0A1Y2BQJ8"/>
<dbReference type="OrthoDB" id="10013825at2759"/>
<dbReference type="Pfam" id="PF11720">
    <property type="entry name" value="Inhibitor_I78"/>
    <property type="match status" value="1"/>
</dbReference>
<dbReference type="Gene3D" id="3.30.10.10">
    <property type="entry name" value="Trypsin Inhibitor V, subunit A"/>
    <property type="match status" value="1"/>
</dbReference>
<evidence type="ECO:0000313" key="2">
    <source>
        <dbReference type="Proteomes" id="UP000193642"/>
    </source>
</evidence>
<reference evidence="1 2" key="1">
    <citation type="submission" date="2016-07" db="EMBL/GenBank/DDBJ databases">
        <title>Pervasive Adenine N6-methylation of Active Genes in Fungi.</title>
        <authorList>
            <consortium name="DOE Joint Genome Institute"/>
            <person name="Mondo S.J."/>
            <person name="Dannebaum R.O."/>
            <person name="Kuo R.C."/>
            <person name="Labutti K."/>
            <person name="Haridas S."/>
            <person name="Kuo A."/>
            <person name="Salamov A."/>
            <person name="Ahrendt S.R."/>
            <person name="Lipzen A."/>
            <person name="Sullivan W."/>
            <person name="Andreopoulos W.B."/>
            <person name="Clum A."/>
            <person name="Lindquist E."/>
            <person name="Daum C."/>
            <person name="Ramamoorthy G.K."/>
            <person name="Gryganskyi A."/>
            <person name="Culley D."/>
            <person name="Magnuson J.K."/>
            <person name="James T.Y."/>
            <person name="O'Malley M.A."/>
            <person name="Stajich J.E."/>
            <person name="Spatafora J.W."/>
            <person name="Visel A."/>
            <person name="Grigoriev I.V."/>
        </authorList>
    </citation>
    <scope>NUCLEOTIDE SEQUENCE [LARGE SCALE GENOMIC DNA]</scope>
    <source>
        <strain evidence="1 2">JEL800</strain>
    </source>
</reference>
<dbReference type="Proteomes" id="UP000193642">
    <property type="component" value="Unassembled WGS sequence"/>
</dbReference>
<name>A0A1Y2BQJ8_9FUNG</name>
<accession>A0A1Y2BQJ8</accession>
<protein>
    <submittedName>
        <fullName evidence="1">Uncharacterized protein</fullName>
    </submittedName>
</protein>
<sequence length="67" mass="7369">MNQQPALQSLLPFIGKPVSAIPANQLPQIHRVLGPNSMMTMDFNPERVNIHLSSDGKDAVIQKFTQG</sequence>
<dbReference type="EMBL" id="MCGO01000052">
    <property type="protein sequence ID" value="ORY37016.1"/>
    <property type="molecule type" value="Genomic_DNA"/>
</dbReference>
<keyword evidence="2" id="KW-1185">Reference proteome</keyword>
<evidence type="ECO:0000313" key="1">
    <source>
        <dbReference type="EMBL" id="ORY37016.1"/>
    </source>
</evidence>
<comment type="caution">
    <text evidence="1">The sequence shown here is derived from an EMBL/GenBank/DDBJ whole genome shotgun (WGS) entry which is preliminary data.</text>
</comment>
<dbReference type="PANTHER" id="PTHR39600">
    <property type="entry name" value="PEPTIDASE INHIBITOR I78 FAMILY PROTEIN"/>
    <property type="match status" value="1"/>
</dbReference>